<dbReference type="EMBL" id="KI912109">
    <property type="protein sequence ID" value="ETS86359.1"/>
    <property type="molecule type" value="Genomic_DNA"/>
</dbReference>
<gene>
    <name evidence="5" type="ORF">PFICI_00187</name>
</gene>
<comment type="similarity">
    <text evidence="1 3">Belongs to the type-B carboxylesterase/lipase family.</text>
</comment>
<proteinExistence type="inferred from homology"/>
<dbReference type="PANTHER" id="PTHR11559">
    <property type="entry name" value="CARBOXYLESTERASE"/>
    <property type="match status" value="1"/>
</dbReference>
<evidence type="ECO:0000313" key="5">
    <source>
        <dbReference type="EMBL" id="ETS86359.1"/>
    </source>
</evidence>
<dbReference type="InterPro" id="IPR050309">
    <property type="entry name" value="Type-B_Carboxylest/Lipase"/>
</dbReference>
<accession>W3XK13</accession>
<evidence type="ECO:0000256" key="3">
    <source>
        <dbReference type="RuleBase" id="RU361235"/>
    </source>
</evidence>
<evidence type="ECO:0000313" key="6">
    <source>
        <dbReference type="Proteomes" id="UP000030651"/>
    </source>
</evidence>
<evidence type="ECO:0000259" key="4">
    <source>
        <dbReference type="Pfam" id="PF00135"/>
    </source>
</evidence>
<dbReference type="eggNOG" id="KOG1516">
    <property type="taxonomic scope" value="Eukaryota"/>
</dbReference>
<feature type="domain" description="Carboxylesterase type B" evidence="4">
    <location>
        <begin position="26"/>
        <end position="491"/>
    </location>
</feature>
<dbReference type="AlphaFoldDB" id="W3XK13"/>
<dbReference type="HOGENOM" id="CLU_006586_14_3_1"/>
<dbReference type="OrthoDB" id="6846267at2759"/>
<dbReference type="SUPFAM" id="SSF53474">
    <property type="entry name" value="alpha/beta-Hydrolases"/>
    <property type="match status" value="1"/>
</dbReference>
<evidence type="ECO:0000256" key="1">
    <source>
        <dbReference type="ARBA" id="ARBA00005964"/>
    </source>
</evidence>
<reference evidence="6" key="1">
    <citation type="journal article" date="2015" name="BMC Genomics">
        <title>Genomic and transcriptomic analysis of the endophytic fungus Pestalotiopsis fici reveals its lifestyle and high potential for synthesis of natural products.</title>
        <authorList>
            <person name="Wang X."/>
            <person name="Zhang X."/>
            <person name="Liu L."/>
            <person name="Xiang M."/>
            <person name="Wang W."/>
            <person name="Sun X."/>
            <person name="Che Y."/>
            <person name="Guo L."/>
            <person name="Liu G."/>
            <person name="Guo L."/>
            <person name="Wang C."/>
            <person name="Yin W.B."/>
            <person name="Stadler M."/>
            <person name="Zhang X."/>
            <person name="Liu X."/>
        </authorList>
    </citation>
    <scope>NUCLEOTIDE SEQUENCE [LARGE SCALE GENOMIC DNA]</scope>
    <source>
        <strain evidence="6">W106-1 / CGMCC3.15140</strain>
    </source>
</reference>
<dbReference type="GeneID" id="19265200"/>
<dbReference type="EC" id="3.1.1.-" evidence="3"/>
<dbReference type="RefSeq" id="XP_007826959.1">
    <property type="nucleotide sequence ID" value="XM_007828768.1"/>
</dbReference>
<protein>
    <recommendedName>
        <fullName evidence="3">Carboxylic ester hydrolase</fullName>
        <ecNumber evidence="3">3.1.1.-</ecNumber>
    </recommendedName>
</protein>
<evidence type="ECO:0000256" key="2">
    <source>
        <dbReference type="ARBA" id="ARBA00022801"/>
    </source>
</evidence>
<name>W3XK13_PESFW</name>
<keyword evidence="6" id="KW-1185">Reference proteome</keyword>
<dbReference type="InterPro" id="IPR002018">
    <property type="entry name" value="CarbesteraseB"/>
</dbReference>
<dbReference type="KEGG" id="pfy:PFICI_00187"/>
<dbReference type="Proteomes" id="UP000030651">
    <property type="component" value="Unassembled WGS sequence"/>
</dbReference>
<dbReference type="Pfam" id="PF00135">
    <property type="entry name" value="COesterase"/>
    <property type="match status" value="1"/>
</dbReference>
<keyword evidence="2 3" id="KW-0378">Hydrolase</keyword>
<organism evidence="5 6">
    <name type="scientific">Pestalotiopsis fici (strain W106-1 / CGMCC3.15140)</name>
    <dbReference type="NCBI Taxonomy" id="1229662"/>
    <lineage>
        <taxon>Eukaryota</taxon>
        <taxon>Fungi</taxon>
        <taxon>Dikarya</taxon>
        <taxon>Ascomycota</taxon>
        <taxon>Pezizomycotina</taxon>
        <taxon>Sordariomycetes</taxon>
        <taxon>Xylariomycetidae</taxon>
        <taxon>Amphisphaeriales</taxon>
        <taxon>Sporocadaceae</taxon>
        <taxon>Pestalotiopsis</taxon>
    </lineage>
</organism>
<dbReference type="PROSITE" id="PS00122">
    <property type="entry name" value="CARBOXYLESTERASE_B_1"/>
    <property type="match status" value="1"/>
</dbReference>
<dbReference type="InterPro" id="IPR019826">
    <property type="entry name" value="Carboxylesterase_B_AS"/>
</dbReference>
<dbReference type="ESTHER" id="9pezi-w3xk13">
    <property type="family name" value="Fungal_carboxylesterase_lipase"/>
</dbReference>
<dbReference type="GO" id="GO:0016787">
    <property type="term" value="F:hydrolase activity"/>
    <property type="evidence" value="ECO:0007669"/>
    <property type="project" value="UniProtKB-KW"/>
</dbReference>
<sequence>MGPPLKLEKLPVVLLPTTTIPSYLQTVVGRYSPISDEVEEFRGIPYARVPGRWEHSHPREQLPRDIFDATENGPRCPAPSPGDSRSFQSFLPYPNDREDEFECLNLLVVRPSPLELAKYAKSAKLPVLIWIHGGGFADGAATNPPWDPARLVLRALKRKSPFIAVAINYRLNIFGFGASSDMLIGQDDHAAIKGVNFGLHDQRLALIWVQRNIASFGGDETKVTIMGHSAGGVSCHVHLLEAELGTKRPLFHKAGLLSGAWGGLDFRTMEKADEWWTDLCRFWSVQCESPIDRLNMLKRIPVKDLLHSVSELHWRFFILVIDQLTIIHSNLDCGVSFHLGHDELITQAKAPDTQIQVMLGATAEEFDGFVRLANWDYAKFCSIFIPSYPSEAAAHSVLQAYNILPTSSETELFGAFVQFISDATMMHRVYRAGEFLKAYRKDQALLSGRKSDGEGVQYYHVEFGNPFLGPSHDIAHHGVELIYAFGNFQHALQKADRGILDGYNELQPAAVPEHQPLAEMHKVTASEVEETDLSHIDLSRAIQDRFIDFIVEDSWQTARRANSDIITTYRHDRSIRLESWTDSENWARRRQRYDVLEQDMNSMLVATRRLVGSVLTMSLE</sequence>
<dbReference type="InterPro" id="IPR029058">
    <property type="entry name" value="AB_hydrolase_fold"/>
</dbReference>
<dbReference type="Gene3D" id="3.40.50.1820">
    <property type="entry name" value="alpha/beta hydrolase"/>
    <property type="match status" value="1"/>
</dbReference>
<dbReference type="OMA" id="PGRWEHS"/>
<dbReference type="InParanoid" id="W3XK13"/>